<keyword evidence="1" id="KW-1133">Transmembrane helix</keyword>
<dbReference type="Proteomes" id="UP001464555">
    <property type="component" value="Unassembled WGS sequence"/>
</dbReference>
<gene>
    <name evidence="2" type="ORF">AAEO56_15735</name>
</gene>
<keyword evidence="1" id="KW-0472">Membrane</keyword>
<feature type="transmembrane region" description="Helical" evidence="1">
    <location>
        <begin position="164"/>
        <end position="189"/>
    </location>
</feature>
<name>A0ABU9I134_9FLAO</name>
<accession>A0ABU9I134</accession>
<reference evidence="2 3" key="1">
    <citation type="submission" date="2024-04" db="EMBL/GenBank/DDBJ databases">
        <title>Flavobacterium sp. DGU11 16S ribosomal RNA gene Genome sequencing and assembly.</title>
        <authorList>
            <person name="Park S."/>
        </authorList>
    </citation>
    <scope>NUCLEOTIDE SEQUENCE [LARGE SCALE GENOMIC DNA]</scope>
    <source>
        <strain evidence="2 3">DGU11</strain>
    </source>
</reference>
<keyword evidence="1" id="KW-0812">Transmembrane</keyword>
<evidence type="ECO:0000313" key="2">
    <source>
        <dbReference type="EMBL" id="MEL1245724.1"/>
    </source>
</evidence>
<sequence>MTELNLTGGAKIGFKRASYPFASLKLNNGVLELDASLIGKYVFLPGDVISIGRYLMPGFGKEGIRIYHNVAGYNEKIVFQSLKVPANDIIKTIEASGFLNKESSRNFNLTQREKEVRQLQASGAFPIKKSFGIAFIVMWNVLFIGSFATAFLNNRFEKLIPLAALPALGFLAAVAILLLVSPGFARIILKEGRTVKDIRKFLFFILFIATFMLVNMYVIMNVTSK</sequence>
<feature type="transmembrane region" description="Helical" evidence="1">
    <location>
        <begin position="201"/>
        <end position="220"/>
    </location>
</feature>
<comment type="caution">
    <text evidence="2">The sequence shown here is derived from an EMBL/GenBank/DDBJ whole genome shotgun (WGS) entry which is preliminary data.</text>
</comment>
<protein>
    <submittedName>
        <fullName evidence="2">Uncharacterized protein</fullName>
    </submittedName>
</protein>
<organism evidence="2 3">
    <name type="scientific">Flavobacterium arundinis</name>
    <dbReference type="NCBI Taxonomy" id="3139143"/>
    <lineage>
        <taxon>Bacteria</taxon>
        <taxon>Pseudomonadati</taxon>
        <taxon>Bacteroidota</taxon>
        <taxon>Flavobacteriia</taxon>
        <taxon>Flavobacteriales</taxon>
        <taxon>Flavobacteriaceae</taxon>
        <taxon>Flavobacterium</taxon>
    </lineage>
</organism>
<proteinExistence type="predicted"/>
<evidence type="ECO:0000256" key="1">
    <source>
        <dbReference type="SAM" id="Phobius"/>
    </source>
</evidence>
<dbReference type="RefSeq" id="WP_341698016.1">
    <property type="nucleotide sequence ID" value="NZ_JBBYHR010000009.1"/>
</dbReference>
<keyword evidence="3" id="KW-1185">Reference proteome</keyword>
<evidence type="ECO:0000313" key="3">
    <source>
        <dbReference type="Proteomes" id="UP001464555"/>
    </source>
</evidence>
<dbReference type="EMBL" id="JBBYHR010000009">
    <property type="protein sequence ID" value="MEL1245724.1"/>
    <property type="molecule type" value="Genomic_DNA"/>
</dbReference>
<feature type="transmembrane region" description="Helical" evidence="1">
    <location>
        <begin position="131"/>
        <end position="152"/>
    </location>
</feature>